<reference evidence="6 7" key="1">
    <citation type="submission" date="2017-05" db="EMBL/GenBank/DDBJ databases">
        <title>Genomic insights into alkan degradation activity of Oleiphilus messinensis.</title>
        <authorList>
            <person name="Kozyavkin S.A."/>
            <person name="Slesarev A.I."/>
            <person name="Golyshin P.N."/>
            <person name="Korzhenkov A."/>
            <person name="Golyshina O.N."/>
            <person name="Toshchakov S.V."/>
        </authorList>
    </citation>
    <scope>NUCLEOTIDE SEQUENCE [LARGE SCALE GENOMIC DNA]</scope>
    <source>
        <strain evidence="6 7">ME102</strain>
    </source>
</reference>
<dbReference type="PRINTS" id="PR00039">
    <property type="entry name" value="HTHLYSR"/>
</dbReference>
<dbReference type="OrthoDB" id="9786526at2"/>
<dbReference type="RefSeq" id="WP_087462848.1">
    <property type="nucleotide sequence ID" value="NZ_CP021425.1"/>
</dbReference>
<dbReference type="PANTHER" id="PTHR30419">
    <property type="entry name" value="HTH-TYPE TRANSCRIPTIONAL REGULATOR YBHD"/>
    <property type="match status" value="1"/>
</dbReference>
<dbReference type="CDD" id="cd05466">
    <property type="entry name" value="PBP2_LTTR_substrate"/>
    <property type="match status" value="1"/>
</dbReference>
<sequence length="300" mass="33390">MDLKALKYFIATVEEGSISAAAQRLYIAQPSISMALAKLEDSLGAQLLIRGKKGVTPTPAGQSLYQQALGLVQHAQSIKNSFTDEGQGAALTISVAPSIAFHYLGRVLTVIRGRIPNRSIHILRANGSANALKENQIEARSADFRLLPESDTQPEDVFVPLWSERYQLIVPQDHALAYQSRIKFTDLKGQRLIARTFCERNEELKAFLLSLKIEVDIVAEVDNEEWALMLVEQGIGSAILPLPDPVDSSRRFVSHTIDHWLPGESLKRRIGVAMDYQKLAVNSYRQLLDELKNQLHPIEG</sequence>
<dbReference type="SUPFAM" id="SSF53850">
    <property type="entry name" value="Periplasmic binding protein-like II"/>
    <property type="match status" value="1"/>
</dbReference>
<comment type="similarity">
    <text evidence="1">Belongs to the LysR transcriptional regulatory family.</text>
</comment>
<evidence type="ECO:0000259" key="5">
    <source>
        <dbReference type="PROSITE" id="PS50931"/>
    </source>
</evidence>
<evidence type="ECO:0000256" key="1">
    <source>
        <dbReference type="ARBA" id="ARBA00009437"/>
    </source>
</evidence>
<keyword evidence="4" id="KW-0804">Transcription</keyword>
<dbReference type="Pfam" id="PF03466">
    <property type="entry name" value="LysR_substrate"/>
    <property type="match status" value="1"/>
</dbReference>
<dbReference type="InterPro" id="IPR050950">
    <property type="entry name" value="HTH-type_LysR_regulators"/>
</dbReference>
<dbReference type="Proteomes" id="UP000196027">
    <property type="component" value="Chromosome"/>
</dbReference>
<evidence type="ECO:0000256" key="4">
    <source>
        <dbReference type="ARBA" id="ARBA00023163"/>
    </source>
</evidence>
<evidence type="ECO:0000313" key="6">
    <source>
        <dbReference type="EMBL" id="ARU58023.1"/>
    </source>
</evidence>
<name>A0A1Y0IF71_9GAMM</name>
<dbReference type="InterPro" id="IPR036390">
    <property type="entry name" value="WH_DNA-bd_sf"/>
</dbReference>
<organism evidence="6 7">
    <name type="scientific">Oleiphilus messinensis</name>
    <dbReference type="NCBI Taxonomy" id="141451"/>
    <lineage>
        <taxon>Bacteria</taxon>
        <taxon>Pseudomonadati</taxon>
        <taxon>Pseudomonadota</taxon>
        <taxon>Gammaproteobacteria</taxon>
        <taxon>Oceanospirillales</taxon>
        <taxon>Oleiphilaceae</taxon>
        <taxon>Oleiphilus</taxon>
    </lineage>
</organism>
<evidence type="ECO:0000256" key="2">
    <source>
        <dbReference type="ARBA" id="ARBA00023015"/>
    </source>
</evidence>
<dbReference type="Gene3D" id="1.10.10.10">
    <property type="entry name" value="Winged helix-like DNA-binding domain superfamily/Winged helix DNA-binding domain"/>
    <property type="match status" value="1"/>
</dbReference>
<evidence type="ECO:0000256" key="3">
    <source>
        <dbReference type="ARBA" id="ARBA00023125"/>
    </source>
</evidence>
<dbReference type="FunFam" id="1.10.10.10:FF:000001">
    <property type="entry name" value="LysR family transcriptional regulator"/>
    <property type="match status" value="1"/>
</dbReference>
<accession>A0A1Y0IF71</accession>
<dbReference type="SUPFAM" id="SSF46785">
    <property type="entry name" value="Winged helix' DNA-binding domain"/>
    <property type="match status" value="1"/>
</dbReference>
<dbReference type="InterPro" id="IPR005119">
    <property type="entry name" value="LysR_subst-bd"/>
</dbReference>
<protein>
    <submittedName>
        <fullName evidence="6">Transcriptional regulatory protein</fullName>
    </submittedName>
</protein>
<dbReference type="InterPro" id="IPR000847">
    <property type="entry name" value="LysR_HTH_N"/>
</dbReference>
<dbReference type="EMBL" id="CP021425">
    <property type="protein sequence ID" value="ARU58023.1"/>
    <property type="molecule type" value="Genomic_DNA"/>
</dbReference>
<feature type="domain" description="HTH lysR-type" evidence="5">
    <location>
        <begin position="1"/>
        <end position="58"/>
    </location>
</feature>
<dbReference type="Pfam" id="PF00126">
    <property type="entry name" value="HTH_1"/>
    <property type="match status" value="1"/>
</dbReference>
<dbReference type="InterPro" id="IPR036388">
    <property type="entry name" value="WH-like_DNA-bd_sf"/>
</dbReference>
<dbReference type="Gene3D" id="3.40.190.290">
    <property type="match status" value="1"/>
</dbReference>
<dbReference type="GO" id="GO:0003700">
    <property type="term" value="F:DNA-binding transcription factor activity"/>
    <property type="evidence" value="ECO:0007669"/>
    <property type="project" value="InterPro"/>
</dbReference>
<dbReference type="KEGG" id="ome:OLMES_4004"/>
<dbReference type="PROSITE" id="PS50931">
    <property type="entry name" value="HTH_LYSR"/>
    <property type="match status" value="1"/>
</dbReference>
<dbReference type="GO" id="GO:0005829">
    <property type="term" value="C:cytosol"/>
    <property type="evidence" value="ECO:0007669"/>
    <property type="project" value="TreeGrafter"/>
</dbReference>
<keyword evidence="2" id="KW-0805">Transcription regulation</keyword>
<evidence type="ECO:0000313" key="7">
    <source>
        <dbReference type="Proteomes" id="UP000196027"/>
    </source>
</evidence>
<dbReference type="GO" id="GO:0003677">
    <property type="term" value="F:DNA binding"/>
    <property type="evidence" value="ECO:0007669"/>
    <property type="project" value="UniProtKB-KW"/>
</dbReference>
<keyword evidence="3" id="KW-0238">DNA-binding</keyword>
<gene>
    <name evidence="6" type="ORF">OLMES_4004</name>
</gene>
<proteinExistence type="inferred from homology"/>
<keyword evidence="7" id="KW-1185">Reference proteome</keyword>
<dbReference type="AlphaFoldDB" id="A0A1Y0IF71"/>